<evidence type="ECO:0000256" key="6">
    <source>
        <dbReference type="ARBA" id="ARBA00022989"/>
    </source>
</evidence>
<keyword evidence="8 9" id="KW-0472">Membrane</keyword>
<comment type="similarity">
    <text evidence="2">Belongs to the SYS1 family.</text>
</comment>
<dbReference type="PANTHER" id="PTHR12952:SF0">
    <property type="entry name" value="PROTEIN SYS1 HOMOLOG"/>
    <property type="match status" value="1"/>
</dbReference>
<dbReference type="Proteomes" id="UP001217754">
    <property type="component" value="Chromosome 8"/>
</dbReference>
<keyword evidence="6 9" id="KW-1133">Transmembrane helix</keyword>
<dbReference type="PANTHER" id="PTHR12952">
    <property type="entry name" value="SYS1"/>
    <property type="match status" value="1"/>
</dbReference>
<evidence type="ECO:0000256" key="1">
    <source>
        <dbReference type="ARBA" id="ARBA00004653"/>
    </source>
</evidence>
<evidence type="ECO:0000313" key="10">
    <source>
        <dbReference type="EMBL" id="WFD40873.1"/>
    </source>
</evidence>
<proteinExistence type="inferred from homology"/>
<keyword evidence="7" id="KW-0333">Golgi apparatus</keyword>
<dbReference type="EMBL" id="CP119965">
    <property type="protein sequence ID" value="WFD40873.1"/>
    <property type="molecule type" value="Genomic_DNA"/>
</dbReference>
<dbReference type="GO" id="GO:0006895">
    <property type="term" value="P:Golgi to endosome transport"/>
    <property type="evidence" value="ECO:0007669"/>
    <property type="project" value="TreeGrafter"/>
</dbReference>
<organism evidence="10 11">
    <name type="scientific">Malassezia japonica</name>
    <dbReference type="NCBI Taxonomy" id="223818"/>
    <lineage>
        <taxon>Eukaryota</taxon>
        <taxon>Fungi</taxon>
        <taxon>Dikarya</taxon>
        <taxon>Basidiomycota</taxon>
        <taxon>Ustilaginomycotina</taxon>
        <taxon>Malasseziomycetes</taxon>
        <taxon>Malasseziales</taxon>
        <taxon>Malasseziaceae</taxon>
        <taxon>Malassezia</taxon>
    </lineage>
</organism>
<evidence type="ECO:0000256" key="9">
    <source>
        <dbReference type="SAM" id="Phobius"/>
    </source>
</evidence>
<dbReference type="GO" id="GO:0005829">
    <property type="term" value="C:cytosol"/>
    <property type="evidence" value="ECO:0007669"/>
    <property type="project" value="GOC"/>
</dbReference>
<dbReference type="AlphaFoldDB" id="A0AAF0JBV3"/>
<dbReference type="GO" id="GO:0034067">
    <property type="term" value="P:protein localization to Golgi apparatus"/>
    <property type="evidence" value="ECO:0007669"/>
    <property type="project" value="TreeGrafter"/>
</dbReference>
<sequence length="212" mass="23735">MKLAELRLSSTLHGWDPLRILAQIAAVQAVHYILLAAFVPPLLSIFTETPALRFEGGPAQVGMLVDWRELASQPTWDWARENTTYAPSQGTMSAADKAAAAKWSAGALWLSEGNHTGVRTLPPDAYVWNETSGETTVQDPNVLKVPAASAVSLQELQLERWEWQHTHDTRRGWAISAAWAMTVFFDVQVLYYLVRKPTHVLDFVCTMHFLHL</sequence>
<evidence type="ECO:0000256" key="3">
    <source>
        <dbReference type="ARBA" id="ARBA00022448"/>
    </source>
</evidence>
<keyword evidence="5" id="KW-0653">Protein transport</keyword>
<feature type="transmembrane region" description="Helical" evidence="9">
    <location>
        <begin position="20"/>
        <end position="43"/>
    </location>
</feature>
<evidence type="ECO:0000256" key="8">
    <source>
        <dbReference type="ARBA" id="ARBA00023136"/>
    </source>
</evidence>
<evidence type="ECO:0000313" key="11">
    <source>
        <dbReference type="Proteomes" id="UP001217754"/>
    </source>
</evidence>
<accession>A0AAF0JBV3</accession>
<dbReference type="RefSeq" id="XP_060123770.1">
    <property type="nucleotide sequence ID" value="XM_060267787.1"/>
</dbReference>
<evidence type="ECO:0000256" key="5">
    <source>
        <dbReference type="ARBA" id="ARBA00022927"/>
    </source>
</evidence>
<evidence type="ECO:0000256" key="7">
    <source>
        <dbReference type="ARBA" id="ARBA00023034"/>
    </source>
</evidence>
<comment type="subcellular location">
    <subcellularLocation>
        <location evidence="1">Golgi apparatus membrane</location>
        <topology evidence="1">Multi-pass membrane protein</topology>
    </subcellularLocation>
</comment>
<gene>
    <name evidence="10" type="ORF">MJAP1_003864</name>
</gene>
<keyword evidence="4 9" id="KW-0812">Transmembrane</keyword>
<dbReference type="GO" id="GO:0005802">
    <property type="term" value="C:trans-Golgi network"/>
    <property type="evidence" value="ECO:0007669"/>
    <property type="project" value="TreeGrafter"/>
</dbReference>
<dbReference type="GO" id="GO:0000139">
    <property type="term" value="C:Golgi membrane"/>
    <property type="evidence" value="ECO:0007669"/>
    <property type="project" value="UniProtKB-SubCell"/>
</dbReference>
<evidence type="ECO:0000256" key="2">
    <source>
        <dbReference type="ARBA" id="ARBA00008160"/>
    </source>
</evidence>
<reference evidence="10" key="1">
    <citation type="submission" date="2023-03" db="EMBL/GenBank/DDBJ databases">
        <title>Mating type loci evolution in Malassezia.</title>
        <authorList>
            <person name="Coelho M.A."/>
        </authorList>
    </citation>
    <scope>NUCLEOTIDE SEQUENCE</scope>
    <source>
        <strain evidence="10">CBS 9431</strain>
    </source>
</reference>
<name>A0AAF0JBV3_9BASI</name>
<protein>
    <submittedName>
        <fullName evidence="10">Uncharacterized protein</fullName>
    </submittedName>
</protein>
<dbReference type="InterPro" id="IPR019185">
    <property type="entry name" value="Integral_membrane_SYS1-rel"/>
</dbReference>
<dbReference type="Pfam" id="PF09801">
    <property type="entry name" value="SYS1"/>
    <property type="match status" value="1"/>
</dbReference>
<feature type="transmembrane region" description="Helical" evidence="9">
    <location>
        <begin position="173"/>
        <end position="194"/>
    </location>
</feature>
<keyword evidence="3" id="KW-0813">Transport</keyword>
<dbReference type="GO" id="GO:0043001">
    <property type="term" value="P:Golgi to plasma membrane protein transport"/>
    <property type="evidence" value="ECO:0007669"/>
    <property type="project" value="TreeGrafter"/>
</dbReference>
<keyword evidence="11" id="KW-1185">Reference proteome</keyword>
<dbReference type="GeneID" id="85227515"/>
<evidence type="ECO:0000256" key="4">
    <source>
        <dbReference type="ARBA" id="ARBA00022692"/>
    </source>
</evidence>